<name>X1APM8_9ZZZZ</name>
<protein>
    <submittedName>
        <fullName evidence="1">Uncharacterized protein</fullName>
    </submittedName>
</protein>
<evidence type="ECO:0000313" key="1">
    <source>
        <dbReference type="EMBL" id="GAG84720.1"/>
    </source>
</evidence>
<accession>X1APM8</accession>
<organism evidence="1">
    <name type="scientific">marine sediment metagenome</name>
    <dbReference type="NCBI Taxonomy" id="412755"/>
    <lineage>
        <taxon>unclassified sequences</taxon>
        <taxon>metagenomes</taxon>
        <taxon>ecological metagenomes</taxon>
    </lineage>
</organism>
<comment type="caution">
    <text evidence="1">The sequence shown here is derived from an EMBL/GenBank/DDBJ whole genome shotgun (WGS) entry which is preliminary data.</text>
</comment>
<dbReference type="EMBL" id="BART01011410">
    <property type="protein sequence ID" value="GAG84720.1"/>
    <property type="molecule type" value="Genomic_DNA"/>
</dbReference>
<sequence length="37" mass="4420">MATTLEVLYFNTFWLKRLKNINQYQERQADGTVDVRG</sequence>
<proteinExistence type="predicted"/>
<feature type="non-terminal residue" evidence="1">
    <location>
        <position position="37"/>
    </location>
</feature>
<dbReference type="AlphaFoldDB" id="X1APM8"/>
<gene>
    <name evidence="1" type="ORF">S01H4_24321</name>
</gene>
<reference evidence="1" key="1">
    <citation type="journal article" date="2014" name="Front. Microbiol.">
        <title>High frequency of phylogenetically diverse reductive dehalogenase-homologous genes in deep subseafloor sedimentary metagenomes.</title>
        <authorList>
            <person name="Kawai M."/>
            <person name="Futagami T."/>
            <person name="Toyoda A."/>
            <person name="Takaki Y."/>
            <person name="Nishi S."/>
            <person name="Hori S."/>
            <person name="Arai W."/>
            <person name="Tsubouchi T."/>
            <person name="Morono Y."/>
            <person name="Uchiyama I."/>
            <person name="Ito T."/>
            <person name="Fujiyama A."/>
            <person name="Inagaki F."/>
            <person name="Takami H."/>
        </authorList>
    </citation>
    <scope>NUCLEOTIDE SEQUENCE</scope>
    <source>
        <strain evidence="1">Expedition CK06-06</strain>
    </source>
</reference>